<keyword evidence="3" id="KW-0067">ATP-binding</keyword>
<dbReference type="PANTHER" id="PTHR30258:SF2">
    <property type="entry name" value="COMG OPERON PROTEIN 1"/>
    <property type="match status" value="1"/>
</dbReference>
<feature type="domain" description="Bacterial type II secretion system protein E" evidence="4">
    <location>
        <begin position="74"/>
        <end position="443"/>
    </location>
</feature>
<proteinExistence type="inferred from homology"/>
<dbReference type="SUPFAM" id="SSF52540">
    <property type="entry name" value="P-loop containing nucleoside triphosphate hydrolases"/>
    <property type="match status" value="1"/>
</dbReference>
<dbReference type="GO" id="GO:0005886">
    <property type="term" value="C:plasma membrane"/>
    <property type="evidence" value="ECO:0007669"/>
    <property type="project" value="TreeGrafter"/>
</dbReference>
<dbReference type="Pfam" id="PF00437">
    <property type="entry name" value="T2SSE"/>
    <property type="match status" value="1"/>
</dbReference>
<comment type="caution">
    <text evidence="5">The sequence shown here is derived from an EMBL/GenBank/DDBJ whole genome shotgun (WGS) entry which is preliminary data.</text>
</comment>
<dbReference type="AlphaFoldDB" id="A0A2G1W8N9"/>
<dbReference type="Gene3D" id="3.30.450.90">
    <property type="match status" value="1"/>
</dbReference>
<dbReference type="CDD" id="cd01129">
    <property type="entry name" value="PulE-GspE-like"/>
    <property type="match status" value="1"/>
</dbReference>
<gene>
    <name evidence="5" type="ORF">CEE69_10300</name>
</gene>
<evidence type="ECO:0000256" key="2">
    <source>
        <dbReference type="ARBA" id="ARBA00022741"/>
    </source>
</evidence>
<keyword evidence="2" id="KW-0547">Nucleotide-binding</keyword>
<evidence type="ECO:0000313" key="5">
    <source>
        <dbReference type="EMBL" id="PHQ35393.1"/>
    </source>
</evidence>
<comment type="similarity">
    <text evidence="1">Belongs to the GSP E family.</text>
</comment>
<protein>
    <submittedName>
        <fullName evidence="5">Secretion protein</fullName>
    </submittedName>
</protein>
<dbReference type="PANTHER" id="PTHR30258">
    <property type="entry name" value="TYPE II SECRETION SYSTEM PROTEIN GSPE-RELATED"/>
    <property type="match status" value="1"/>
</dbReference>
<keyword evidence="6" id="KW-1185">Reference proteome</keyword>
<evidence type="ECO:0000256" key="1">
    <source>
        <dbReference type="ARBA" id="ARBA00006611"/>
    </source>
</evidence>
<accession>A0A2G1W8N9</accession>
<evidence type="ECO:0000259" key="4">
    <source>
        <dbReference type="Pfam" id="PF00437"/>
    </source>
</evidence>
<dbReference type="InterPro" id="IPR027417">
    <property type="entry name" value="P-loop_NTPase"/>
</dbReference>
<name>A0A2G1W8N9_9BACT</name>
<reference evidence="5 6" key="1">
    <citation type="submission" date="2017-06" db="EMBL/GenBank/DDBJ databases">
        <title>Description of Rhodopirellula bahusiensis sp. nov.</title>
        <authorList>
            <person name="Kizina J."/>
            <person name="Harder J."/>
        </authorList>
    </citation>
    <scope>NUCLEOTIDE SEQUENCE [LARGE SCALE GENOMIC DNA]</scope>
    <source>
        <strain evidence="5 6">SWK21</strain>
    </source>
</reference>
<dbReference type="InterPro" id="IPR001482">
    <property type="entry name" value="T2SS/T4SS_dom"/>
</dbReference>
<organism evidence="5 6">
    <name type="scientific">Rhodopirellula bahusiensis</name>
    <dbReference type="NCBI Taxonomy" id="2014065"/>
    <lineage>
        <taxon>Bacteria</taxon>
        <taxon>Pseudomonadati</taxon>
        <taxon>Planctomycetota</taxon>
        <taxon>Planctomycetia</taxon>
        <taxon>Pirellulales</taxon>
        <taxon>Pirellulaceae</taxon>
        <taxon>Rhodopirellula</taxon>
    </lineage>
</organism>
<dbReference type="EMBL" id="NIZW01000007">
    <property type="protein sequence ID" value="PHQ35393.1"/>
    <property type="molecule type" value="Genomic_DNA"/>
</dbReference>
<dbReference type="Gene3D" id="3.40.50.300">
    <property type="entry name" value="P-loop containing nucleotide triphosphate hydrolases"/>
    <property type="match status" value="1"/>
</dbReference>
<dbReference type="GO" id="GO:0016887">
    <property type="term" value="F:ATP hydrolysis activity"/>
    <property type="evidence" value="ECO:0007669"/>
    <property type="project" value="TreeGrafter"/>
</dbReference>
<dbReference type="OrthoDB" id="244550at2"/>
<evidence type="ECO:0000313" key="6">
    <source>
        <dbReference type="Proteomes" id="UP000225740"/>
    </source>
</evidence>
<sequence>MSFKVHPDSNNARISIESELSSRKPAHVIQSLQNILSPNKNGKLPQDHSLDEQVAASAQRLNNFRPETASYATEVVEELLRFADQAGTSDMHLQPVVNGIDVRFRDNGLLQPLATVVDGSKVSIVTRLKVLSNLLTYQNDVPQEGRVAVPGEAAEVRVSTFPTLHGERAVLRFFGQGSRLQKLADLGHTEQVLGHINDTLAETSGAILVTGPAGSGKSTTLYASLRQLVQASGGCRSLLSIEDPIEVPIPGVAQSQVNAAAGFDLHTGLRSLLRQDPEVIVIGEIRDRLTAEIAIQACLTGQLMLTTFHADSAATAISRLLDMGIEPYLLRSGLLGIVSQRLLRALCECSEPSDDPSQFCGLPIGNCRVAVGCDLCHQTGYQGRLLASEFLSLKDSESVDQLLSTRDSRQIYRWAVERGMTSLWERATDMVRQGLTSPSEVRRVLGMTMRI</sequence>
<evidence type="ECO:0000256" key="3">
    <source>
        <dbReference type="ARBA" id="ARBA00022840"/>
    </source>
</evidence>
<dbReference type="Proteomes" id="UP000225740">
    <property type="component" value="Unassembled WGS sequence"/>
</dbReference>
<dbReference type="GO" id="GO:0005524">
    <property type="term" value="F:ATP binding"/>
    <property type="evidence" value="ECO:0007669"/>
    <property type="project" value="UniProtKB-KW"/>
</dbReference>